<dbReference type="STRING" id="1448316.A0A395GHM8"/>
<dbReference type="EMBL" id="KZ824515">
    <property type="protein sequence ID" value="RAK94860.1"/>
    <property type="molecule type" value="Genomic_DNA"/>
</dbReference>
<feature type="non-terminal residue" evidence="1">
    <location>
        <position position="1"/>
    </location>
</feature>
<dbReference type="OrthoDB" id="5346728at2759"/>
<organism evidence="1 2">
    <name type="scientific">Aspergillus ibericus CBS 121593</name>
    <dbReference type="NCBI Taxonomy" id="1448316"/>
    <lineage>
        <taxon>Eukaryota</taxon>
        <taxon>Fungi</taxon>
        <taxon>Dikarya</taxon>
        <taxon>Ascomycota</taxon>
        <taxon>Pezizomycotina</taxon>
        <taxon>Eurotiomycetes</taxon>
        <taxon>Eurotiomycetidae</taxon>
        <taxon>Eurotiales</taxon>
        <taxon>Aspergillaceae</taxon>
        <taxon>Aspergillus</taxon>
        <taxon>Aspergillus subgen. Circumdati</taxon>
    </lineage>
</organism>
<protein>
    <submittedName>
        <fullName evidence="1">Uncharacterized protein</fullName>
    </submittedName>
</protein>
<dbReference type="AlphaFoldDB" id="A0A395GHM8"/>
<dbReference type="RefSeq" id="XP_025569188.1">
    <property type="nucleotide sequence ID" value="XM_025715070.1"/>
</dbReference>
<name>A0A395GHM8_9EURO</name>
<reference evidence="1 2" key="1">
    <citation type="submission" date="2018-02" db="EMBL/GenBank/DDBJ databases">
        <title>The genomes of Aspergillus section Nigri reveals drivers in fungal speciation.</title>
        <authorList>
            <consortium name="DOE Joint Genome Institute"/>
            <person name="Vesth T.C."/>
            <person name="Nybo J."/>
            <person name="Theobald S."/>
            <person name="Brandl J."/>
            <person name="Frisvad J.C."/>
            <person name="Nielsen K.F."/>
            <person name="Lyhne E.K."/>
            <person name="Kogle M.E."/>
            <person name="Kuo A."/>
            <person name="Riley R."/>
            <person name="Clum A."/>
            <person name="Nolan M."/>
            <person name="Lipzen A."/>
            <person name="Salamov A."/>
            <person name="Henrissat B."/>
            <person name="Wiebenga A."/>
            <person name="De vries R.P."/>
            <person name="Grigoriev I.V."/>
            <person name="Mortensen U.H."/>
            <person name="Andersen M.R."/>
            <person name="Baker S.E."/>
        </authorList>
    </citation>
    <scope>NUCLEOTIDE SEQUENCE [LARGE SCALE GENOMIC DNA]</scope>
    <source>
        <strain evidence="1 2">CBS 121593</strain>
    </source>
</reference>
<accession>A0A395GHM8</accession>
<dbReference type="Proteomes" id="UP000249402">
    <property type="component" value="Unassembled WGS sequence"/>
</dbReference>
<proteinExistence type="predicted"/>
<dbReference type="GeneID" id="37219935"/>
<gene>
    <name evidence="1" type="ORF">BO80DRAFT_315546</name>
</gene>
<dbReference type="VEuPathDB" id="FungiDB:BO80DRAFT_315546"/>
<sequence length="380" mass="43672">QIKTSRKYQVWSTWMELQEPKYAEFLCTPPGTPTSELLASTSSDHLPICMPIQQARKGTTGSSSLNSSNRILFDPRKRGHIEKGGPAGSPIHGSGPKDALHTQLRPRYYSTILKVSDCGKLSSSEGVSSFARQKRPMRMHCLDERGYRQGNNTRLNSLSTEKIPIKELSNWEIQFIDGLDRKLEWLYNQLSPGRRPYHFAMLANHWLNRETWVVIDPPTRISIDARRQLGDPRFNVPYPEPDWTPKPKYPKMLRKTACTPRIDSWRVAVNRNREISGPRDIVKVCQLYDDAADDPPDGKVDPSCWILRKPPQGIHMSTRQKQVYYEGGAGWQETLDDWQRVRRGYRIRKAIHEGRVNRTRAKEIATGISRYYRMVAAKGS</sequence>
<evidence type="ECO:0000313" key="2">
    <source>
        <dbReference type="Proteomes" id="UP000249402"/>
    </source>
</evidence>
<keyword evidence="2" id="KW-1185">Reference proteome</keyword>
<evidence type="ECO:0000313" key="1">
    <source>
        <dbReference type="EMBL" id="RAK94860.1"/>
    </source>
</evidence>
<feature type="non-terminal residue" evidence="1">
    <location>
        <position position="380"/>
    </location>
</feature>